<dbReference type="AlphaFoldDB" id="A0A0P9C9W0"/>
<dbReference type="PATRIC" id="fig|471514.4.peg.1536"/>
<evidence type="ECO:0000256" key="9">
    <source>
        <dbReference type="ARBA" id="ARBA00022737"/>
    </source>
</evidence>
<dbReference type="STRING" id="471514.AN477_19245"/>
<evidence type="ECO:0000259" key="12">
    <source>
        <dbReference type="PROSITE" id="PS51177"/>
    </source>
</evidence>
<evidence type="ECO:0000256" key="4">
    <source>
        <dbReference type="ARBA" id="ARBA00011233"/>
    </source>
</evidence>
<dbReference type="CDD" id="cd00402">
    <property type="entry name" value="Riboflavin_synthase_like"/>
    <property type="match status" value="1"/>
</dbReference>
<dbReference type="PROSITE" id="PS51177">
    <property type="entry name" value="LUMAZINE_BIND"/>
    <property type="match status" value="2"/>
</dbReference>
<sequence length="222" mass="23486">MFTGLVEEIGQVIRVSAAAHGAHFEVRANKVLDNVQLGDSISVNGACLTVVSYTNHSFTVDAVPETLRRTTLGRLAAGDEVNLERALRLGDRLGGHIVSGHIDGVGVISQTAGEGLATVLTVQAADEVLRYIADKGSICINGVSLTVMEVDAASFSVSVIPHTGTVTTLLKLHVGDRVNLEIDVLAKYVERLLGAGLSPIETADSRTKERVTLDMLRDNGFA</sequence>
<evidence type="ECO:0000256" key="2">
    <source>
        <dbReference type="ARBA" id="ARBA00002803"/>
    </source>
</evidence>
<dbReference type="EC" id="2.5.1.9" evidence="5 10"/>
<evidence type="ECO:0000313" key="14">
    <source>
        <dbReference type="Proteomes" id="UP000050482"/>
    </source>
</evidence>
<name>A0A0P9C9W0_9BACL</name>
<keyword evidence="7" id="KW-0686">Riboflavin biosynthesis</keyword>
<dbReference type="FunFam" id="2.40.30.20:FF:000004">
    <property type="entry name" value="Riboflavin synthase, alpha subunit"/>
    <property type="match status" value="1"/>
</dbReference>
<evidence type="ECO:0000256" key="6">
    <source>
        <dbReference type="ARBA" id="ARBA00013950"/>
    </source>
</evidence>
<dbReference type="PANTHER" id="PTHR21098">
    <property type="entry name" value="RIBOFLAVIN SYNTHASE ALPHA CHAIN"/>
    <property type="match status" value="1"/>
</dbReference>
<proteinExistence type="predicted"/>
<keyword evidence="9" id="KW-0677">Repeat</keyword>
<feature type="domain" description="Lumazine-binding" evidence="12">
    <location>
        <begin position="97"/>
        <end position="193"/>
    </location>
</feature>
<dbReference type="InterPro" id="IPR017938">
    <property type="entry name" value="Riboflavin_synthase-like_b-brl"/>
</dbReference>
<evidence type="ECO:0000256" key="1">
    <source>
        <dbReference type="ARBA" id="ARBA00000968"/>
    </source>
</evidence>
<accession>A0A0P9C9W0</accession>
<comment type="pathway">
    <text evidence="3">Cofactor biosynthesis; riboflavin biosynthesis; riboflavin from 2-hydroxy-3-oxobutyl phosphate and 5-amino-6-(D-ribitylamino)uracil: step 2/2.</text>
</comment>
<dbReference type="InterPro" id="IPR001783">
    <property type="entry name" value="Lumazine-bd"/>
</dbReference>
<dbReference type="Gene3D" id="2.40.30.20">
    <property type="match status" value="2"/>
</dbReference>
<dbReference type="GO" id="GO:0004746">
    <property type="term" value="F:riboflavin synthase activity"/>
    <property type="evidence" value="ECO:0007669"/>
    <property type="project" value="UniProtKB-UniRule"/>
</dbReference>
<dbReference type="RefSeq" id="WP_054970805.1">
    <property type="nucleotide sequence ID" value="NZ_LJCO01000082.1"/>
</dbReference>
<dbReference type="OrthoDB" id="9788537at2"/>
<evidence type="ECO:0000256" key="5">
    <source>
        <dbReference type="ARBA" id="ARBA00012827"/>
    </source>
</evidence>
<comment type="catalytic activity">
    <reaction evidence="1">
        <text>2 6,7-dimethyl-8-(1-D-ribityl)lumazine + H(+) = 5-amino-6-(D-ribitylamino)uracil + riboflavin</text>
        <dbReference type="Rhea" id="RHEA:20772"/>
        <dbReference type="ChEBI" id="CHEBI:15378"/>
        <dbReference type="ChEBI" id="CHEBI:15934"/>
        <dbReference type="ChEBI" id="CHEBI:57986"/>
        <dbReference type="ChEBI" id="CHEBI:58201"/>
        <dbReference type="EC" id="2.5.1.9"/>
    </reaction>
</comment>
<feature type="domain" description="Lumazine-binding" evidence="12">
    <location>
        <begin position="1"/>
        <end position="96"/>
    </location>
</feature>
<evidence type="ECO:0000256" key="10">
    <source>
        <dbReference type="NCBIfam" id="TIGR00187"/>
    </source>
</evidence>
<feature type="repeat" description="Lumazine-binding" evidence="11">
    <location>
        <begin position="97"/>
        <end position="193"/>
    </location>
</feature>
<comment type="caution">
    <text evidence="13">The sequence shown here is derived from an EMBL/GenBank/DDBJ whole genome shotgun (WGS) entry which is preliminary data.</text>
</comment>
<evidence type="ECO:0000256" key="11">
    <source>
        <dbReference type="PROSITE-ProRule" id="PRU00524"/>
    </source>
</evidence>
<comment type="function">
    <text evidence="2">Catalyzes the dismutation of two molecules of 6,7-dimethyl-8-ribityllumazine, resulting in the formation of riboflavin and 5-amino-6-(D-ribitylamino)uracil.</text>
</comment>
<evidence type="ECO:0000256" key="7">
    <source>
        <dbReference type="ARBA" id="ARBA00022619"/>
    </source>
</evidence>
<organism evidence="13 14">
    <name type="scientific">Alicyclobacillus ferrooxydans</name>
    <dbReference type="NCBI Taxonomy" id="471514"/>
    <lineage>
        <taxon>Bacteria</taxon>
        <taxon>Bacillati</taxon>
        <taxon>Bacillota</taxon>
        <taxon>Bacilli</taxon>
        <taxon>Bacillales</taxon>
        <taxon>Alicyclobacillaceae</taxon>
        <taxon>Alicyclobacillus</taxon>
    </lineage>
</organism>
<reference evidence="13 14" key="1">
    <citation type="submission" date="2015-09" db="EMBL/GenBank/DDBJ databases">
        <title>Draft genome sequence of Alicyclobacillus ferrooxydans DSM 22381.</title>
        <authorList>
            <person name="Hemp J."/>
        </authorList>
    </citation>
    <scope>NUCLEOTIDE SEQUENCE [LARGE SCALE GENOMIC DNA]</scope>
    <source>
        <strain evidence="13 14">TC-34</strain>
    </source>
</reference>
<keyword evidence="14" id="KW-1185">Reference proteome</keyword>
<dbReference type="NCBIfam" id="TIGR00187">
    <property type="entry name" value="ribE"/>
    <property type="match status" value="1"/>
</dbReference>
<dbReference type="NCBIfam" id="NF009566">
    <property type="entry name" value="PRK13020.1"/>
    <property type="match status" value="1"/>
</dbReference>
<dbReference type="FunFam" id="2.40.30.20:FF:000003">
    <property type="entry name" value="Riboflavin synthase, alpha subunit"/>
    <property type="match status" value="1"/>
</dbReference>
<dbReference type="PANTHER" id="PTHR21098:SF12">
    <property type="entry name" value="RIBOFLAVIN SYNTHASE"/>
    <property type="match status" value="1"/>
</dbReference>
<dbReference type="Pfam" id="PF00677">
    <property type="entry name" value="Lum_binding"/>
    <property type="match status" value="2"/>
</dbReference>
<evidence type="ECO:0000256" key="3">
    <source>
        <dbReference type="ARBA" id="ARBA00004887"/>
    </source>
</evidence>
<dbReference type="NCBIfam" id="NF006767">
    <property type="entry name" value="PRK09289.1"/>
    <property type="match status" value="1"/>
</dbReference>
<dbReference type="InterPro" id="IPR026017">
    <property type="entry name" value="Lumazine-bd_dom"/>
</dbReference>
<dbReference type="GO" id="GO:0009231">
    <property type="term" value="P:riboflavin biosynthetic process"/>
    <property type="evidence" value="ECO:0007669"/>
    <property type="project" value="UniProtKB-KW"/>
</dbReference>
<evidence type="ECO:0000313" key="13">
    <source>
        <dbReference type="EMBL" id="KPV42174.1"/>
    </source>
</evidence>
<gene>
    <name evidence="13" type="ORF">AN477_19245</name>
</gene>
<evidence type="ECO:0000256" key="8">
    <source>
        <dbReference type="ARBA" id="ARBA00022679"/>
    </source>
</evidence>
<dbReference type="PIRSF" id="PIRSF000498">
    <property type="entry name" value="Riboflavin_syn_A"/>
    <property type="match status" value="1"/>
</dbReference>
<comment type="subunit">
    <text evidence="4">Homotrimer.</text>
</comment>
<protein>
    <recommendedName>
        <fullName evidence="6 10">Riboflavin synthase</fullName>
        <ecNumber evidence="5 10">2.5.1.9</ecNumber>
    </recommendedName>
</protein>
<dbReference type="InterPro" id="IPR023366">
    <property type="entry name" value="ATP_synth_asu-like_sf"/>
</dbReference>
<dbReference type="Proteomes" id="UP000050482">
    <property type="component" value="Unassembled WGS sequence"/>
</dbReference>
<dbReference type="EMBL" id="LJCO01000082">
    <property type="protein sequence ID" value="KPV42174.1"/>
    <property type="molecule type" value="Genomic_DNA"/>
</dbReference>
<feature type="repeat" description="Lumazine-binding" evidence="11">
    <location>
        <begin position="1"/>
        <end position="96"/>
    </location>
</feature>
<dbReference type="SUPFAM" id="SSF63380">
    <property type="entry name" value="Riboflavin synthase domain-like"/>
    <property type="match status" value="2"/>
</dbReference>
<keyword evidence="8" id="KW-0808">Transferase</keyword>